<evidence type="ECO:0000313" key="3">
    <source>
        <dbReference type="EMBL" id="GAX05077.1"/>
    </source>
</evidence>
<dbReference type="OrthoDB" id="2315830at2"/>
<proteinExistence type="predicted"/>
<protein>
    <submittedName>
        <fullName evidence="2">Uncharacterized protein</fullName>
    </submittedName>
</protein>
<evidence type="ECO:0000256" key="1">
    <source>
        <dbReference type="SAM" id="MobiDB-lite"/>
    </source>
</evidence>
<sequence>MANWFSKKRAKHRVLGGSNSDHEIDYGELFTNYMKDKQQNISRQRQQAQKLSHQIKKEQQRNS</sequence>
<keyword evidence="5" id="KW-1185">Reference proteome</keyword>
<dbReference type="EMBL" id="BCMI01000002">
    <property type="protein sequence ID" value="GAX05077.1"/>
    <property type="molecule type" value="Genomic_DNA"/>
</dbReference>
<evidence type="ECO:0000313" key="5">
    <source>
        <dbReference type="Proteomes" id="UP000198430"/>
    </source>
</evidence>
<evidence type="ECO:0000313" key="4">
    <source>
        <dbReference type="Proteomes" id="UP000198414"/>
    </source>
</evidence>
<dbReference type="Proteomes" id="UP000198430">
    <property type="component" value="Unassembled WGS sequence"/>
</dbReference>
<feature type="region of interest" description="Disordered" evidence="1">
    <location>
        <begin position="39"/>
        <end position="63"/>
    </location>
</feature>
<reference evidence="4 5" key="1">
    <citation type="submission" date="2015-11" db="EMBL/GenBank/DDBJ databases">
        <title>Draft genome sequences of new species of the genus Lactobacillus isolated from orchardgrass silage.</title>
        <authorList>
            <person name="Tohno M."/>
            <person name="Tanizawa Y."/>
            <person name="Arita M."/>
        </authorList>
    </citation>
    <scope>NUCLEOTIDE SEQUENCE [LARGE SCALE GENOMIC DNA]</scope>
    <source>
        <strain evidence="2 5">IWT140</strain>
        <strain evidence="3 4">IWT25</strain>
    </source>
</reference>
<feature type="region of interest" description="Disordered" evidence="1">
    <location>
        <begin position="1"/>
        <end position="21"/>
    </location>
</feature>
<dbReference type="Proteomes" id="UP000198414">
    <property type="component" value="Unassembled WGS sequence"/>
</dbReference>
<dbReference type="AlphaFoldDB" id="A0A1Z5IRT3"/>
<name>A0A1Z5IRT3_9LACO</name>
<feature type="compositionally biased region" description="Basic residues" evidence="1">
    <location>
        <begin position="1"/>
        <end position="14"/>
    </location>
</feature>
<evidence type="ECO:0000313" key="2">
    <source>
        <dbReference type="EMBL" id="GAX04440.1"/>
    </source>
</evidence>
<dbReference type="RefSeq" id="WP_089089391.1">
    <property type="nucleotide sequence ID" value="NZ_BCMH01000019.1"/>
</dbReference>
<feature type="compositionally biased region" description="Low complexity" evidence="1">
    <location>
        <begin position="39"/>
        <end position="49"/>
    </location>
</feature>
<dbReference type="EMBL" id="BCMH01000019">
    <property type="protein sequence ID" value="GAX04440.1"/>
    <property type="molecule type" value="Genomic_DNA"/>
</dbReference>
<organism evidence="2 5">
    <name type="scientific">Secundilactobacillus pentosiphilus</name>
    <dbReference type="NCBI Taxonomy" id="1714682"/>
    <lineage>
        <taxon>Bacteria</taxon>
        <taxon>Bacillati</taxon>
        <taxon>Bacillota</taxon>
        <taxon>Bacilli</taxon>
        <taxon>Lactobacillales</taxon>
        <taxon>Lactobacillaceae</taxon>
        <taxon>Secundilactobacillus</taxon>
    </lineage>
</organism>
<accession>A0A1Z5ITI5</accession>
<accession>A0A1Z5IRT3</accession>
<comment type="caution">
    <text evidence="2">The sequence shown here is derived from an EMBL/GenBank/DDBJ whole genome shotgun (WGS) entry which is preliminary data.</text>
</comment>
<gene>
    <name evidence="2" type="ORF">IWT140_02078</name>
    <name evidence="3" type="ORF">IWT25_00380</name>
</gene>